<dbReference type="EMBL" id="ABXP02000046">
    <property type="protein sequence ID" value="KKC30140.1"/>
    <property type="molecule type" value="Genomic_DNA"/>
</dbReference>
<sequence length="56" mass="6661">MGLLYFRKAIAEYNLGREEYKDSLSKSIHLFEINGQEKLIETTIESCRKFYNQEVL</sequence>
<evidence type="ECO:0000313" key="1">
    <source>
        <dbReference type="EMBL" id="KKC30140.1"/>
    </source>
</evidence>
<reference evidence="2" key="3">
    <citation type="submission" date="2015-02" db="EMBL/GenBank/DDBJ databases">
        <title>Genome analysis of three genomes within the thermophilic hydrogenogenic bacterial species Caldanaerobacter subterraneus.</title>
        <authorList>
            <person name="Sant'Anna F.H."/>
            <person name="Lebedinsky A."/>
            <person name="Sokolova T."/>
            <person name="Robb F.T."/>
            <person name="Gonzalez J.M."/>
        </authorList>
    </citation>
    <scope>NUCLEOTIDE SEQUENCE [LARGE SCALE GENOMIC DNA]</scope>
    <source>
        <strain evidence="2">DSM 12653</strain>
    </source>
</reference>
<gene>
    <name evidence="1" type="ORF">CDSM653_00822</name>
</gene>
<protein>
    <submittedName>
        <fullName evidence="1">Helix-turn-helix protein</fullName>
    </submittedName>
</protein>
<comment type="caution">
    <text evidence="1">The sequence shown here is derived from an EMBL/GenBank/DDBJ whole genome shotgun (WGS) entry which is preliminary data.</text>
</comment>
<name>A0A0F5PNH3_9THEO</name>
<dbReference type="AlphaFoldDB" id="A0A0F5PNH3"/>
<reference evidence="1 2" key="2">
    <citation type="journal article" date="2015" name="BMC Genomics">
        <title>Analysis of three genomes within the thermophilic bacterial species Caldanaerobacter subterraneus with a focus on carbon monoxide dehydrogenase evolution and hydrolase diversity.</title>
        <authorList>
            <person name="Sant'Anna F.H."/>
            <person name="Lebedinsky A.V."/>
            <person name="Sokolova T.G."/>
            <person name="Robb F.T."/>
            <person name="Gonzalez J.M."/>
        </authorList>
    </citation>
    <scope>NUCLEOTIDE SEQUENCE [LARGE SCALE GENOMIC DNA]</scope>
    <source>
        <strain evidence="1 2">DSM 12653</strain>
    </source>
</reference>
<reference evidence="1 2" key="1">
    <citation type="submission" date="2008-07" db="EMBL/GenBank/DDBJ databases">
        <authorList>
            <person name="Gonzalez J."/>
            <person name="Sokolova T."/>
            <person name="Ferriera S."/>
            <person name="Johnson J."/>
            <person name="Kravitz S."/>
            <person name="Beeson K."/>
            <person name="Sutton G."/>
            <person name="Rogers Y.-H."/>
            <person name="Friedman R."/>
            <person name="Frazier M."/>
            <person name="Venter J.C."/>
        </authorList>
    </citation>
    <scope>NUCLEOTIDE SEQUENCE [LARGE SCALE GENOMIC DNA]</scope>
    <source>
        <strain evidence="1 2">DSM 12653</strain>
    </source>
</reference>
<organism evidence="1 2">
    <name type="scientific">Caldanaerobacter subterraneus subsp. pacificus DSM 12653</name>
    <dbReference type="NCBI Taxonomy" id="391606"/>
    <lineage>
        <taxon>Bacteria</taxon>
        <taxon>Bacillati</taxon>
        <taxon>Bacillota</taxon>
        <taxon>Clostridia</taxon>
        <taxon>Thermoanaerobacterales</taxon>
        <taxon>Thermoanaerobacteraceae</taxon>
        <taxon>Caldanaerobacter</taxon>
    </lineage>
</organism>
<evidence type="ECO:0000313" key="2">
    <source>
        <dbReference type="Proteomes" id="UP000010146"/>
    </source>
</evidence>
<proteinExistence type="predicted"/>
<dbReference type="Proteomes" id="UP000010146">
    <property type="component" value="Unassembled WGS sequence"/>
</dbReference>
<accession>A0A0F5PNH3</accession>